<name>M0MBD7_9EURY</name>
<dbReference type="PROSITE" id="PS01047">
    <property type="entry name" value="HMA_1"/>
    <property type="match status" value="1"/>
</dbReference>
<protein>
    <submittedName>
        <fullName evidence="4">Heavy metal transport/detoxification protein</fullName>
    </submittedName>
</protein>
<dbReference type="InterPro" id="IPR017969">
    <property type="entry name" value="Heavy-metal-associated_CS"/>
</dbReference>
<dbReference type="AlphaFoldDB" id="M0MBD7"/>
<dbReference type="RefSeq" id="WP_006672032.1">
    <property type="nucleotide sequence ID" value="NZ_AOMA01000063.1"/>
</dbReference>
<reference evidence="4 5" key="1">
    <citation type="journal article" date="2014" name="PLoS Genet.">
        <title>Phylogenetically driven sequencing of extremely halophilic archaea reveals strategies for static and dynamic osmo-response.</title>
        <authorList>
            <person name="Becker E.A."/>
            <person name="Seitzer P.M."/>
            <person name="Tritt A."/>
            <person name="Larsen D."/>
            <person name="Krusor M."/>
            <person name="Yao A.I."/>
            <person name="Wu D."/>
            <person name="Madern D."/>
            <person name="Eisen J.A."/>
            <person name="Darling A.E."/>
            <person name="Facciotti M.T."/>
        </authorList>
    </citation>
    <scope>NUCLEOTIDE SEQUENCE [LARGE SCALE GENOMIC DNA]</scope>
    <source>
        <strain evidence="4 5">JCM 10879</strain>
    </source>
</reference>
<gene>
    <name evidence="4" type="ORF">C446_05375</name>
</gene>
<dbReference type="Pfam" id="PF00403">
    <property type="entry name" value="HMA"/>
    <property type="match status" value="1"/>
</dbReference>
<evidence type="ECO:0000256" key="2">
    <source>
        <dbReference type="SAM" id="MobiDB-lite"/>
    </source>
</evidence>
<dbReference type="EMBL" id="AOMA01000063">
    <property type="protein sequence ID" value="EMA41720.1"/>
    <property type="molecule type" value="Genomic_DNA"/>
</dbReference>
<dbReference type="InterPro" id="IPR036163">
    <property type="entry name" value="HMA_dom_sf"/>
</dbReference>
<feature type="region of interest" description="Disordered" evidence="2">
    <location>
        <begin position="49"/>
        <end position="71"/>
    </location>
</feature>
<dbReference type="GO" id="GO:0046872">
    <property type="term" value="F:metal ion binding"/>
    <property type="evidence" value="ECO:0007669"/>
    <property type="project" value="UniProtKB-KW"/>
</dbReference>
<sequence>MTQLVEYRVTDFECPTCANNLERALERTDGVERADVHYTTGRVELEYDAGTADRESFERTISNQGYTPRPR</sequence>
<keyword evidence="5" id="KW-1185">Reference proteome</keyword>
<evidence type="ECO:0000259" key="3">
    <source>
        <dbReference type="PROSITE" id="PS50846"/>
    </source>
</evidence>
<keyword evidence="1" id="KW-0479">Metal-binding</keyword>
<dbReference type="eggNOG" id="arCOG02764">
    <property type="taxonomic scope" value="Archaea"/>
</dbReference>
<evidence type="ECO:0000256" key="1">
    <source>
        <dbReference type="ARBA" id="ARBA00022723"/>
    </source>
</evidence>
<dbReference type="Proteomes" id="UP000011607">
    <property type="component" value="Unassembled WGS sequence"/>
</dbReference>
<accession>M0MBD7</accession>
<comment type="caution">
    <text evidence="4">The sequence shown here is derived from an EMBL/GenBank/DDBJ whole genome shotgun (WGS) entry which is preliminary data.</text>
</comment>
<proteinExistence type="predicted"/>
<dbReference type="STRING" id="1227454.C446_05375"/>
<dbReference type="InterPro" id="IPR006121">
    <property type="entry name" value="HMA_dom"/>
</dbReference>
<feature type="domain" description="HMA" evidence="3">
    <location>
        <begin position="3"/>
        <end position="69"/>
    </location>
</feature>
<evidence type="ECO:0000313" key="4">
    <source>
        <dbReference type="EMBL" id="EMA41720.1"/>
    </source>
</evidence>
<organism evidence="4 5">
    <name type="scientific">Halobiforma nitratireducens JCM 10879</name>
    <dbReference type="NCBI Taxonomy" id="1227454"/>
    <lineage>
        <taxon>Archaea</taxon>
        <taxon>Methanobacteriati</taxon>
        <taxon>Methanobacteriota</taxon>
        <taxon>Stenosarchaea group</taxon>
        <taxon>Halobacteria</taxon>
        <taxon>Halobacteriales</taxon>
        <taxon>Natrialbaceae</taxon>
        <taxon>Halobiforma</taxon>
    </lineage>
</organism>
<dbReference type="CDD" id="cd00371">
    <property type="entry name" value="HMA"/>
    <property type="match status" value="1"/>
</dbReference>
<dbReference type="OrthoDB" id="146688at2157"/>
<evidence type="ECO:0000313" key="5">
    <source>
        <dbReference type="Proteomes" id="UP000011607"/>
    </source>
</evidence>
<dbReference type="SUPFAM" id="SSF55008">
    <property type="entry name" value="HMA, heavy metal-associated domain"/>
    <property type="match status" value="1"/>
</dbReference>
<dbReference type="PROSITE" id="PS50846">
    <property type="entry name" value="HMA_2"/>
    <property type="match status" value="1"/>
</dbReference>
<feature type="compositionally biased region" description="Polar residues" evidence="2">
    <location>
        <begin position="59"/>
        <end position="71"/>
    </location>
</feature>
<dbReference type="Gene3D" id="3.30.70.100">
    <property type="match status" value="1"/>
</dbReference>